<dbReference type="AlphaFoldDB" id="A0A227KA78"/>
<dbReference type="InterPro" id="IPR004114">
    <property type="entry name" value="THUMP_dom"/>
</dbReference>
<dbReference type="InterPro" id="IPR002052">
    <property type="entry name" value="DNA_methylase_N6_adenine_CS"/>
</dbReference>
<dbReference type="InterPro" id="IPR029063">
    <property type="entry name" value="SAM-dependent_MTases_sf"/>
</dbReference>
<keyword evidence="2 5" id="KW-0808">Transferase</keyword>
<sequence>MSEKLNKYYAVVPLSLESLFEEELKQLGITEFKSKKAGCFFTTTTLGMMKANLWTRYASRILLQVGERNYRTEDDIYKFTFSIPWENYFTEKQSIKISLSAKNCPLKSIKFLTLRVKDAVCDRFRERSGARPDVEKHNPDIQIFVFVDNQKVTLYLDTSGESLFKRGWRRDKGEAPLKENLAAGLIGLSGWEPSQPLYDPFCGSGTIIIEAATIAINMAPGITRRFGFEKFKFFNSEVWQALKTEARAAINWDVDINLAGSDISTQIIEKASKNAQLAGLTKLLIERKIKFFPCDAREARPTSETSGVIIANPPYGEQSNPKSASVASMMKNVADNLKHNFENWVVWMLTSDLNLPRQIRLQESRKIVIFNGPLECRFFRFLMIPGSNRRESKAVKTSSPKE</sequence>
<evidence type="ECO:0000313" key="6">
    <source>
        <dbReference type="Proteomes" id="UP000214610"/>
    </source>
</evidence>
<proteinExistence type="predicted"/>
<dbReference type="Pfam" id="PF01170">
    <property type="entry name" value="UPF0020"/>
    <property type="match status" value="1"/>
</dbReference>
<dbReference type="PROSITE" id="PS51165">
    <property type="entry name" value="THUMP"/>
    <property type="match status" value="1"/>
</dbReference>
<gene>
    <name evidence="5" type="ORF">ADH67_12180</name>
</gene>
<dbReference type="InterPro" id="IPR000241">
    <property type="entry name" value="RlmKL-like_Mtase"/>
</dbReference>
<dbReference type="RefSeq" id="WP_066592582.1">
    <property type="nucleotide sequence ID" value="NZ_CAJTBZ010000037.1"/>
</dbReference>
<dbReference type="SMART" id="SM00981">
    <property type="entry name" value="THUMP"/>
    <property type="match status" value="1"/>
</dbReference>
<dbReference type="Proteomes" id="UP000214610">
    <property type="component" value="Unassembled WGS sequence"/>
</dbReference>
<dbReference type="GO" id="GO:0003723">
    <property type="term" value="F:RNA binding"/>
    <property type="evidence" value="ECO:0007669"/>
    <property type="project" value="UniProtKB-UniRule"/>
</dbReference>
<dbReference type="Pfam" id="PF02926">
    <property type="entry name" value="THUMP"/>
    <property type="match status" value="1"/>
</dbReference>
<dbReference type="Pfam" id="PF22020">
    <property type="entry name" value="RlmL_1st"/>
    <property type="match status" value="1"/>
</dbReference>
<dbReference type="GO" id="GO:0070043">
    <property type="term" value="F:rRNA (guanine-N7-)-methyltransferase activity"/>
    <property type="evidence" value="ECO:0007669"/>
    <property type="project" value="TreeGrafter"/>
</dbReference>
<dbReference type="GO" id="GO:0008990">
    <property type="term" value="F:rRNA (guanine-N2-)-methyltransferase activity"/>
    <property type="evidence" value="ECO:0007669"/>
    <property type="project" value="TreeGrafter"/>
</dbReference>
<evidence type="ECO:0000256" key="1">
    <source>
        <dbReference type="ARBA" id="ARBA00022603"/>
    </source>
</evidence>
<dbReference type="Gene3D" id="3.30.2130.30">
    <property type="match status" value="1"/>
</dbReference>
<dbReference type="PANTHER" id="PTHR47313:SF1">
    <property type="entry name" value="RIBOSOMAL RNA LARGE SUBUNIT METHYLTRANSFERASE K_L"/>
    <property type="match status" value="1"/>
</dbReference>
<keyword evidence="1 5" id="KW-0489">Methyltransferase</keyword>
<reference evidence="6" key="1">
    <citation type="submission" date="2017-05" db="EMBL/GenBank/DDBJ databases">
        <title>Improved OligoMM genomes.</title>
        <authorList>
            <person name="Garzetti D."/>
        </authorList>
    </citation>
    <scope>NUCLEOTIDE SEQUENCE [LARGE SCALE GENOMIC DNA]</scope>
    <source>
        <strain evidence="6">YL45</strain>
    </source>
</reference>
<dbReference type="SUPFAM" id="SSF53335">
    <property type="entry name" value="S-adenosyl-L-methionine-dependent methyltransferases"/>
    <property type="match status" value="1"/>
</dbReference>
<keyword evidence="3" id="KW-0694">RNA-binding</keyword>
<dbReference type="PROSITE" id="PS00092">
    <property type="entry name" value="N6_MTASE"/>
    <property type="match status" value="1"/>
</dbReference>
<evidence type="ECO:0000256" key="2">
    <source>
        <dbReference type="ARBA" id="ARBA00022679"/>
    </source>
</evidence>
<organism evidence="5 6">
    <name type="scientific">Turicimonas muris</name>
    <dbReference type="NCBI Taxonomy" id="1796652"/>
    <lineage>
        <taxon>Bacteria</taxon>
        <taxon>Pseudomonadati</taxon>
        <taxon>Pseudomonadota</taxon>
        <taxon>Betaproteobacteria</taxon>
        <taxon>Burkholderiales</taxon>
        <taxon>Sutterellaceae</taxon>
        <taxon>Turicimonas</taxon>
    </lineage>
</organism>
<dbReference type="EMBL" id="NHMP01000012">
    <property type="protein sequence ID" value="OXE44365.1"/>
    <property type="molecule type" value="Genomic_DNA"/>
</dbReference>
<feature type="domain" description="THUMP" evidence="4">
    <location>
        <begin position="47"/>
        <end position="158"/>
    </location>
</feature>
<dbReference type="PROSITE" id="PS01261">
    <property type="entry name" value="UPF0020"/>
    <property type="match status" value="1"/>
</dbReference>
<dbReference type="PANTHER" id="PTHR47313">
    <property type="entry name" value="RIBOSOMAL RNA LARGE SUBUNIT METHYLTRANSFERASE K/L"/>
    <property type="match status" value="1"/>
</dbReference>
<dbReference type="InterPro" id="IPR054170">
    <property type="entry name" value="RlmL_1st"/>
</dbReference>
<dbReference type="CDD" id="cd11715">
    <property type="entry name" value="THUMP_AdoMetMT"/>
    <property type="match status" value="1"/>
</dbReference>
<dbReference type="Gene3D" id="3.40.50.150">
    <property type="entry name" value="Vaccinia Virus protein VP39"/>
    <property type="match status" value="1"/>
</dbReference>
<evidence type="ECO:0000313" key="5">
    <source>
        <dbReference type="EMBL" id="OXE44365.1"/>
    </source>
</evidence>
<protein>
    <submittedName>
        <fullName evidence="5">RNA methyltransferase</fullName>
    </submittedName>
</protein>
<comment type="caution">
    <text evidence="5">The sequence shown here is derived from an EMBL/GenBank/DDBJ whole genome shotgun (WGS) entry which is preliminary data.</text>
</comment>
<keyword evidence="6" id="KW-1185">Reference proteome</keyword>
<accession>A0A227KA78</accession>
<dbReference type="InterPro" id="IPR053943">
    <property type="entry name" value="RlmKL-like_Mtase_CS"/>
</dbReference>
<evidence type="ECO:0000259" key="4">
    <source>
        <dbReference type="PROSITE" id="PS51165"/>
    </source>
</evidence>
<dbReference type="GeneID" id="78361348"/>
<evidence type="ECO:0000256" key="3">
    <source>
        <dbReference type="PROSITE-ProRule" id="PRU00529"/>
    </source>
</evidence>
<name>A0A227KA78_9BURK</name>